<dbReference type="EMBL" id="SOZE01000009">
    <property type="protein sequence ID" value="TFF37798.1"/>
    <property type="molecule type" value="Genomic_DNA"/>
</dbReference>
<evidence type="ECO:0000256" key="2">
    <source>
        <dbReference type="ARBA" id="ARBA00023015"/>
    </source>
</evidence>
<dbReference type="PANTHER" id="PTHR43133:SF46">
    <property type="entry name" value="RNA POLYMERASE SIGMA-70 FACTOR ECF SUBFAMILY"/>
    <property type="match status" value="1"/>
</dbReference>
<proteinExistence type="inferred from homology"/>
<keyword evidence="3" id="KW-0731">Sigma factor</keyword>
<dbReference type="InterPro" id="IPR007627">
    <property type="entry name" value="RNA_pol_sigma70_r2"/>
</dbReference>
<evidence type="ECO:0000256" key="3">
    <source>
        <dbReference type="ARBA" id="ARBA00023082"/>
    </source>
</evidence>
<dbReference type="Pfam" id="PF08281">
    <property type="entry name" value="Sigma70_r4_2"/>
    <property type="match status" value="1"/>
</dbReference>
<evidence type="ECO:0000256" key="1">
    <source>
        <dbReference type="ARBA" id="ARBA00010641"/>
    </source>
</evidence>
<keyword evidence="2" id="KW-0805">Transcription regulation</keyword>
<dbReference type="GO" id="GO:0003677">
    <property type="term" value="F:DNA binding"/>
    <property type="evidence" value="ECO:0007669"/>
    <property type="project" value="InterPro"/>
</dbReference>
<gene>
    <name evidence="7" type="ORF">E2R66_11575</name>
</gene>
<evidence type="ECO:0000313" key="8">
    <source>
        <dbReference type="Proteomes" id="UP000297540"/>
    </source>
</evidence>
<dbReference type="InterPro" id="IPR013249">
    <property type="entry name" value="RNA_pol_sigma70_r4_t2"/>
</dbReference>
<feature type="domain" description="RNA polymerase sigma factor 70 region 4 type 2" evidence="6">
    <location>
        <begin position="127"/>
        <end position="172"/>
    </location>
</feature>
<dbReference type="InterPro" id="IPR039425">
    <property type="entry name" value="RNA_pol_sigma-70-like"/>
</dbReference>
<name>A0A4Y8SFW3_9SPHI</name>
<dbReference type="OrthoDB" id="1097528at2"/>
<dbReference type="InterPro" id="IPR014284">
    <property type="entry name" value="RNA_pol_sigma-70_dom"/>
</dbReference>
<dbReference type="Gene3D" id="1.10.10.10">
    <property type="entry name" value="Winged helix-like DNA-binding domain superfamily/Winged helix DNA-binding domain"/>
    <property type="match status" value="1"/>
</dbReference>
<evidence type="ECO:0000313" key="7">
    <source>
        <dbReference type="EMBL" id="TFF37798.1"/>
    </source>
</evidence>
<accession>A0A4Y8SFW3</accession>
<keyword evidence="8" id="KW-1185">Reference proteome</keyword>
<dbReference type="AlphaFoldDB" id="A0A4Y8SFW3"/>
<feature type="domain" description="RNA polymerase sigma-70 region 2" evidence="5">
    <location>
        <begin position="27"/>
        <end position="93"/>
    </location>
</feature>
<sequence>MTCYANCSDLELTDLLSQSDINAYNEIYRRYWKKLLLIAWNHSQDNGISKDIVQEVFIALWERRKDIQINNLAAFMVTSVKFQVFRHYQKEHRRVRLALENYEYDEVVLDEQKLDARFLQDFINGVVEEMPEKCKLIFRYSRGEGLKNNEIANKINISEKGVENTLTRALKILRGELKNHGISIFFIICALLRNYK</sequence>
<dbReference type="InterPro" id="IPR036388">
    <property type="entry name" value="WH-like_DNA-bd_sf"/>
</dbReference>
<comment type="similarity">
    <text evidence="1">Belongs to the sigma-70 factor family. ECF subfamily.</text>
</comment>
<dbReference type="GO" id="GO:0016987">
    <property type="term" value="F:sigma factor activity"/>
    <property type="evidence" value="ECO:0007669"/>
    <property type="project" value="UniProtKB-KW"/>
</dbReference>
<dbReference type="InterPro" id="IPR013325">
    <property type="entry name" value="RNA_pol_sigma_r2"/>
</dbReference>
<organism evidence="7 8">
    <name type="scientific">Mucilaginibacter psychrotolerans</name>
    <dbReference type="NCBI Taxonomy" id="1524096"/>
    <lineage>
        <taxon>Bacteria</taxon>
        <taxon>Pseudomonadati</taxon>
        <taxon>Bacteroidota</taxon>
        <taxon>Sphingobacteriia</taxon>
        <taxon>Sphingobacteriales</taxon>
        <taxon>Sphingobacteriaceae</taxon>
        <taxon>Mucilaginibacter</taxon>
    </lineage>
</organism>
<evidence type="ECO:0000259" key="5">
    <source>
        <dbReference type="Pfam" id="PF04542"/>
    </source>
</evidence>
<comment type="caution">
    <text evidence="7">The sequence shown here is derived from an EMBL/GenBank/DDBJ whole genome shotgun (WGS) entry which is preliminary data.</text>
</comment>
<evidence type="ECO:0000259" key="6">
    <source>
        <dbReference type="Pfam" id="PF08281"/>
    </source>
</evidence>
<dbReference type="InterPro" id="IPR013324">
    <property type="entry name" value="RNA_pol_sigma_r3/r4-like"/>
</dbReference>
<dbReference type="Proteomes" id="UP000297540">
    <property type="component" value="Unassembled WGS sequence"/>
</dbReference>
<dbReference type="SUPFAM" id="SSF88946">
    <property type="entry name" value="Sigma2 domain of RNA polymerase sigma factors"/>
    <property type="match status" value="1"/>
</dbReference>
<protein>
    <submittedName>
        <fullName evidence="7">Sigma-70 family RNA polymerase sigma factor</fullName>
    </submittedName>
</protein>
<dbReference type="NCBIfam" id="TIGR02937">
    <property type="entry name" value="sigma70-ECF"/>
    <property type="match status" value="1"/>
</dbReference>
<dbReference type="SUPFAM" id="SSF88659">
    <property type="entry name" value="Sigma3 and sigma4 domains of RNA polymerase sigma factors"/>
    <property type="match status" value="1"/>
</dbReference>
<dbReference type="Pfam" id="PF04542">
    <property type="entry name" value="Sigma70_r2"/>
    <property type="match status" value="1"/>
</dbReference>
<dbReference type="Gene3D" id="1.10.1740.10">
    <property type="match status" value="1"/>
</dbReference>
<dbReference type="GO" id="GO:0006352">
    <property type="term" value="P:DNA-templated transcription initiation"/>
    <property type="evidence" value="ECO:0007669"/>
    <property type="project" value="InterPro"/>
</dbReference>
<keyword evidence="4" id="KW-0804">Transcription</keyword>
<dbReference type="PANTHER" id="PTHR43133">
    <property type="entry name" value="RNA POLYMERASE ECF-TYPE SIGMA FACTO"/>
    <property type="match status" value="1"/>
</dbReference>
<evidence type="ECO:0000256" key="4">
    <source>
        <dbReference type="ARBA" id="ARBA00023163"/>
    </source>
</evidence>
<reference evidence="7 8" key="1">
    <citation type="journal article" date="2017" name="Int. J. Syst. Evol. Microbiol.">
        <title>Mucilaginibacterpsychrotolerans sp. nov., isolated from peatlands.</title>
        <authorList>
            <person name="Deng Y."/>
            <person name="Shen L."/>
            <person name="Xu B."/>
            <person name="Liu Y."/>
            <person name="Gu Z."/>
            <person name="Liu H."/>
            <person name="Zhou Y."/>
        </authorList>
    </citation>
    <scope>NUCLEOTIDE SEQUENCE [LARGE SCALE GENOMIC DNA]</scope>
    <source>
        <strain evidence="7 8">NH7-4</strain>
    </source>
</reference>